<comment type="caution">
    <text evidence="2">The sequence shown here is derived from an EMBL/GenBank/DDBJ whole genome shotgun (WGS) entry which is preliminary data.</text>
</comment>
<dbReference type="EMBL" id="JAYKXP010000072">
    <property type="protein sequence ID" value="KAK7031011.1"/>
    <property type="molecule type" value="Genomic_DNA"/>
</dbReference>
<feature type="region of interest" description="Disordered" evidence="1">
    <location>
        <begin position="42"/>
        <end position="75"/>
    </location>
</feature>
<proteinExistence type="predicted"/>
<gene>
    <name evidence="2" type="ORF">VNI00_013801</name>
</gene>
<accession>A0AAW0BVX5</accession>
<evidence type="ECO:0000256" key="1">
    <source>
        <dbReference type="SAM" id="MobiDB-lite"/>
    </source>
</evidence>
<dbReference type="Proteomes" id="UP001383192">
    <property type="component" value="Unassembled WGS sequence"/>
</dbReference>
<keyword evidence="3" id="KW-1185">Reference proteome</keyword>
<sequence>MSSLSMASGASGGSGGGLPPIIRSTRPPLLLPSSRLFAISELPPALPSRQGSTPLALPSRQGSTPPALPARKGSGILPPVLVSNSIVSSRTTINRARRTTGDGGPQLGKSLTTRQGSSF</sequence>
<evidence type="ECO:0000313" key="3">
    <source>
        <dbReference type="Proteomes" id="UP001383192"/>
    </source>
</evidence>
<organism evidence="2 3">
    <name type="scientific">Paramarasmius palmivorus</name>
    <dbReference type="NCBI Taxonomy" id="297713"/>
    <lineage>
        <taxon>Eukaryota</taxon>
        <taxon>Fungi</taxon>
        <taxon>Dikarya</taxon>
        <taxon>Basidiomycota</taxon>
        <taxon>Agaricomycotina</taxon>
        <taxon>Agaricomycetes</taxon>
        <taxon>Agaricomycetidae</taxon>
        <taxon>Agaricales</taxon>
        <taxon>Marasmiineae</taxon>
        <taxon>Marasmiaceae</taxon>
        <taxon>Paramarasmius</taxon>
    </lineage>
</organism>
<feature type="compositionally biased region" description="Polar residues" evidence="1">
    <location>
        <begin position="109"/>
        <end position="119"/>
    </location>
</feature>
<feature type="region of interest" description="Disordered" evidence="1">
    <location>
        <begin position="91"/>
        <end position="119"/>
    </location>
</feature>
<protein>
    <submittedName>
        <fullName evidence="2">Uncharacterized protein</fullName>
    </submittedName>
</protein>
<feature type="region of interest" description="Disordered" evidence="1">
    <location>
        <begin position="1"/>
        <end position="26"/>
    </location>
</feature>
<reference evidence="2 3" key="1">
    <citation type="submission" date="2024-01" db="EMBL/GenBank/DDBJ databases">
        <title>A draft genome for a cacao thread blight-causing isolate of Paramarasmius palmivorus.</title>
        <authorList>
            <person name="Baruah I.K."/>
            <person name="Bukari Y."/>
            <person name="Amoako-Attah I."/>
            <person name="Meinhardt L.W."/>
            <person name="Bailey B.A."/>
            <person name="Cohen S.P."/>
        </authorList>
    </citation>
    <scope>NUCLEOTIDE SEQUENCE [LARGE SCALE GENOMIC DNA]</scope>
    <source>
        <strain evidence="2 3">GH-12</strain>
    </source>
</reference>
<evidence type="ECO:0000313" key="2">
    <source>
        <dbReference type="EMBL" id="KAK7031011.1"/>
    </source>
</evidence>
<name>A0AAW0BVX5_9AGAR</name>
<dbReference type="AlphaFoldDB" id="A0AAW0BVX5"/>